<organism evidence="13 14">
    <name type="scientific">Gambusia affinis</name>
    <name type="common">Western mosquitofish</name>
    <name type="synonym">Heterandria affinis</name>
    <dbReference type="NCBI Taxonomy" id="33528"/>
    <lineage>
        <taxon>Eukaryota</taxon>
        <taxon>Metazoa</taxon>
        <taxon>Chordata</taxon>
        <taxon>Craniata</taxon>
        <taxon>Vertebrata</taxon>
        <taxon>Euteleostomi</taxon>
        <taxon>Actinopterygii</taxon>
        <taxon>Neopterygii</taxon>
        <taxon>Teleostei</taxon>
        <taxon>Neoteleostei</taxon>
        <taxon>Acanthomorphata</taxon>
        <taxon>Ovalentaria</taxon>
        <taxon>Atherinomorphae</taxon>
        <taxon>Cyprinodontiformes</taxon>
        <taxon>Poeciliidae</taxon>
        <taxon>Poeciliinae</taxon>
        <taxon>Gambusia</taxon>
    </lineage>
</organism>
<evidence type="ECO:0000256" key="9">
    <source>
        <dbReference type="ARBA" id="ARBA00023242"/>
    </source>
</evidence>
<dbReference type="GO" id="GO:0043565">
    <property type="term" value="F:sequence-specific DNA binding"/>
    <property type="evidence" value="ECO:0007669"/>
    <property type="project" value="TreeGrafter"/>
</dbReference>
<evidence type="ECO:0000313" key="14">
    <source>
        <dbReference type="Proteomes" id="UP000250572"/>
    </source>
</evidence>
<feature type="domain" description="C2H2-type" evidence="12">
    <location>
        <begin position="442"/>
        <end position="465"/>
    </location>
</feature>
<dbReference type="Proteomes" id="UP000250572">
    <property type="component" value="Unassembled WGS sequence"/>
</dbReference>
<evidence type="ECO:0000259" key="12">
    <source>
        <dbReference type="PROSITE" id="PS50157"/>
    </source>
</evidence>
<sequence>MDDQRRRLDFSRTPRIILHRIEPNRSQLIFHFSSTTEGPVVEDQDQEESKSEDPGGKMEKEQKPTEKCQKKKQQKGIIEGPKQKKHKKTHLDQNVYSCEFCHQIFSQKGNLMTHVRIHTGEKRFTCLTCGKSFTQKATMSSVQPKRKWINEQLTAAEETEFKEIIKSEEDMDNQRRPLDFSRIPMIILHRLDLPQCCVCKTEEVFTELSNQDVDFTLDQDKTEPLVIKIEQDEPEHLEIKHEQEEPEHLETKHEQEESEHLEIKHEQDEPEHLEIKHEQEEPEHLEIKHEQEEPEHLEIKHEQEEPEHLEMQLFKVEENQPFSSQVEEQLVLKQETGDILVTPFNGQRINNETEPNKNHKMLKKSHQDQNLFGCKICDKTFSYNSNLTKHMRNHSGEKSNSCKTSRKSLDPDFTPRQGKKLSSCTVCNRSFGNKNHTGEKTFTCGTCGKGFSTKDGLNSHMRIHTVFAVKKMSSVQRQREFNNDQLTAAEETLTEFK</sequence>
<feature type="domain" description="C2H2-type" evidence="12">
    <location>
        <begin position="96"/>
        <end position="123"/>
    </location>
</feature>
<evidence type="ECO:0000256" key="4">
    <source>
        <dbReference type="ARBA" id="ARBA00022771"/>
    </source>
</evidence>
<dbReference type="InterPro" id="IPR036236">
    <property type="entry name" value="Znf_C2H2_sf"/>
</dbReference>
<dbReference type="PANTHER" id="PTHR24408:SF34">
    <property type="entry name" value="ZINC FINGER PROTEIN 672-RELATED"/>
    <property type="match status" value="1"/>
</dbReference>
<evidence type="ECO:0000256" key="11">
    <source>
        <dbReference type="SAM" id="MobiDB-lite"/>
    </source>
</evidence>
<dbReference type="FunFam" id="3.30.160.60:FF:000912">
    <property type="entry name" value="Zinc finger protein 660"/>
    <property type="match status" value="1"/>
</dbReference>
<feature type="region of interest" description="Disordered" evidence="11">
    <location>
        <begin position="242"/>
        <end position="272"/>
    </location>
</feature>
<dbReference type="FunFam" id="3.30.160.60:FF:002343">
    <property type="entry name" value="Zinc finger protein 33A"/>
    <property type="match status" value="1"/>
</dbReference>
<evidence type="ECO:0000256" key="10">
    <source>
        <dbReference type="PROSITE-ProRule" id="PRU00042"/>
    </source>
</evidence>
<keyword evidence="8" id="KW-0804">Transcription</keyword>
<keyword evidence="2" id="KW-0479">Metal-binding</keyword>
<evidence type="ECO:0000256" key="3">
    <source>
        <dbReference type="ARBA" id="ARBA00022737"/>
    </source>
</evidence>
<dbReference type="SMART" id="SM00355">
    <property type="entry name" value="ZnF_C2H2"/>
    <property type="match status" value="3"/>
</dbReference>
<accession>A0A315WAZ1</accession>
<dbReference type="GO" id="GO:0005634">
    <property type="term" value="C:nucleus"/>
    <property type="evidence" value="ECO:0007669"/>
    <property type="project" value="UniProtKB-SubCell"/>
</dbReference>
<dbReference type="AlphaFoldDB" id="A0A315WAZ1"/>
<dbReference type="FunFam" id="3.30.160.60:FF:000100">
    <property type="entry name" value="Zinc finger 45-like"/>
    <property type="match status" value="1"/>
</dbReference>
<dbReference type="EMBL" id="NHOQ01000064">
    <property type="protein sequence ID" value="PWA33326.1"/>
    <property type="molecule type" value="Genomic_DNA"/>
</dbReference>
<comment type="caution">
    <text evidence="13">The sequence shown here is derived from an EMBL/GenBank/DDBJ whole genome shotgun (WGS) entry which is preliminary data.</text>
</comment>
<evidence type="ECO:0000256" key="1">
    <source>
        <dbReference type="ARBA" id="ARBA00004123"/>
    </source>
</evidence>
<dbReference type="STRING" id="33528.ENSGAFP00000018823"/>
<dbReference type="PROSITE" id="PS00028">
    <property type="entry name" value="ZINC_FINGER_C2H2_1"/>
    <property type="match status" value="3"/>
</dbReference>
<feature type="domain" description="C2H2-type" evidence="12">
    <location>
        <begin position="372"/>
        <end position="399"/>
    </location>
</feature>
<evidence type="ECO:0000313" key="13">
    <source>
        <dbReference type="EMBL" id="PWA33326.1"/>
    </source>
</evidence>
<dbReference type="Pfam" id="PF00096">
    <property type="entry name" value="zf-C2H2"/>
    <property type="match status" value="3"/>
</dbReference>
<comment type="subcellular location">
    <subcellularLocation>
        <location evidence="1">Nucleus</location>
    </subcellularLocation>
</comment>
<dbReference type="GO" id="GO:0008270">
    <property type="term" value="F:zinc ion binding"/>
    <property type="evidence" value="ECO:0007669"/>
    <property type="project" value="UniProtKB-KW"/>
</dbReference>
<feature type="region of interest" description="Disordered" evidence="11">
    <location>
        <begin position="390"/>
        <end position="419"/>
    </location>
</feature>
<keyword evidence="7" id="KW-0238">DNA-binding</keyword>
<keyword evidence="3" id="KW-0677">Repeat</keyword>
<keyword evidence="9" id="KW-0539">Nucleus</keyword>
<dbReference type="GO" id="GO:0000981">
    <property type="term" value="F:DNA-binding transcription factor activity, RNA polymerase II-specific"/>
    <property type="evidence" value="ECO:0007669"/>
    <property type="project" value="TreeGrafter"/>
</dbReference>
<dbReference type="InterPro" id="IPR013087">
    <property type="entry name" value="Znf_C2H2_type"/>
</dbReference>
<evidence type="ECO:0000256" key="5">
    <source>
        <dbReference type="ARBA" id="ARBA00022833"/>
    </source>
</evidence>
<keyword evidence="4 10" id="KW-0863">Zinc-finger</keyword>
<evidence type="ECO:0000256" key="6">
    <source>
        <dbReference type="ARBA" id="ARBA00023015"/>
    </source>
</evidence>
<dbReference type="SUPFAM" id="SSF57667">
    <property type="entry name" value="beta-beta-alpha zinc fingers"/>
    <property type="match status" value="3"/>
</dbReference>
<name>A0A315WAZ1_GAMAF</name>
<protein>
    <recommendedName>
        <fullName evidence="12">C2H2-type domain-containing protein</fullName>
    </recommendedName>
</protein>
<keyword evidence="6" id="KW-0805">Transcription regulation</keyword>
<feature type="region of interest" description="Disordered" evidence="11">
    <location>
        <begin position="31"/>
        <end position="89"/>
    </location>
</feature>
<dbReference type="FunFam" id="3.30.160.60:FF:000325">
    <property type="entry name" value="ZFP90 zinc finger protein"/>
    <property type="match status" value="1"/>
</dbReference>
<proteinExistence type="predicted"/>
<dbReference type="PANTHER" id="PTHR24408">
    <property type="entry name" value="ZINC FINGER PROTEIN"/>
    <property type="match status" value="1"/>
</dbReference>
<feature type="compositionally biased region" description="Basic and acidic residues" evidence="11">
    <location>
        <begin position="47"/>
        <end position="68"/>
    </location>
</feature>
<keyword evidence="14" id="KW-1185">Reference proteome</keyword>
<dbReference type="Gene3D" id="3.30.160.60">
    <property type="entry name" value="Classic Zinc Finger"/>
    <property type="match status" value="4"/>
</dbReference>
<gene>
    <name evidence="13" type="ORF">CCH79_00014064</name>
</gene>
<evidence type="ECO:0000256" key="7">
    <source>
        <dbReference type="ARBA" id="ARBA00023125"/>
    </source>
</evidence>
<evidence type="ECO:0000256" key="8">
    <source>
        <dbReference type="ARBA" id="ARBA00023163"/>
    </source>
</evidence>
<reference evidence="13 14" key="1">
    <citation type="journal article" date="2018" name="G3 (Bethesda)">
        <title>A High-Quality Reference Genome for the Invasive Mosquitofish Gambusia affinis Using a Chicago Library.</title>
        <authorList>
            <person name="Hoffberg S.L."/>
            <person name="Troendle N.J."/>
            <person name="Glenn T.C."/>
            <person name="Mahmud O."/>
            <person name="Louha S."/>
            <person name="Chalopin D."/>
            <person name="Bennetzen J.L."/>
            <person name="Mauricio R."/>
        </authorList>
    </citation>
    <scope>NUCLEOTIDE SEQUENCE [LARGE SCALE GENOMIC DNA]</scope>
    <source>
        <strain evidence="13">NE01/NJP1002.9</strain>
        <tissue evidence="13">Muscle</tissue>
    </source>
</reference>
<dbReference type="PROSITE" id="PS50157">
    <property type="entry name" value="ZINC_FINGER_C2H2_2"/>
    <property type="match status" value="3"/>
</dbReference>
<evidence type="ECO:0000256" key="2">
    <source>
        <dbReference type="ARBA" id="ARBA00022723"/>
    </source>
</evidence>
<keyword evidence="5" id="KW-0862">Zinc</keyword>